<dbReference type="AlphaFoldDB" id="A0A0D2F890"/>
<evidence type="ECO:0000313" key="7">
    <source>
        <dbReference type="Proteomes" id="UP000054266"/>
    </source>
</evidence>
<dbReference type="CDD" id="cd13299">
    <property type="entry name" value="PH2_PH_fungal"/>
    <property type="match status" value="1"/>
</dbReference>
<keyword evidence="7" id="KW-1185">Reference proteome</keyword>
<dbReference type="CDD" id="cd13298">
    <property type="entry name" value="PH1_PH_fungal"/>
    <property type="match status" value="1"/>
</dbReference>
<dbReference type="PANTHER" id="PTHR23180">
    <property type="entry name" value="CENTAURIN/ARF"/>
    <property type="match status" value="1"/>
</dbReference>
<dbReference type="GO" id="GO:0005737">
    <property type="term" value="C:cytoplasm"/>
    <property type="evidence" value="ECO:0007669"/>
    <property type="project" value="UniProtKB-SubCell"/>
</dbReference>
<dbReference type="GO" id="GO:0008270">
    <property type="term" value="F:zinc ion binding"/>
    <property type="evidence" value="ECO:0007669"/>
    <property type="project" value="UniProtKB-KW"/>
</dbReference>
<dbReference type="Pfam" id="PF00169">
    <property type="entry name" value="PH"/>
    <property type="match status" value="2"/>
</dbReference>
<feature type="region of interest" description="Disordered" evidence="4">
    <location>
        <begin position="216"/>
        <end position="265"/>
    </location>
</feature>
<name>A0A0D2F890_9EURO</name>
<keyword evidence="3" id="KW-0863">Zinc-finger</keyword>
<evidence type="ECO:0000259" key="5">
    <source>
        <dbReference type="PROSITE" id="PS50003"/>
    </source>
</evidence>
<organism evidence="6 7">
    <name type="scientific">Phialophora macrospora</name>
    <dbReference type="NCBI Taxonomy" id="1851006"/>
    <lineage>
        <taxon>Eukaryota</taxon>
        <taxon>Fungi</taxon>
        <taxon>Dikarya</taxon>
        <taxon>Ascomycota</taxon>
        <taxon>Pezizomycotina</taxon>
        <taxon>Eurotiomycetes</taxon>
        <taxon>Chaetothyriomycetidae</taxon>
        <taxon>Chaetothyriales</taxon>
        <taxon>Herpotrichiellaceae</taxon>
        <taxon>Phialophora</taxon>
    </lineage>
</organism>
<dbReference type="EMBL" id="KN846961">
    <property type="protein sequence ID" value="KIW64238.1"/>
    <property type="molecule type" value="Genomic_DNA"/>
</dbReference>
<dbReference type="GO" id="GO:0005096">
    <property type="term" value="F:GTPase activator activity"/>
    <property type="evidence" value="ECO:0007669"/>
    <property type="project" value="UniProtKB-KW"/>
</dbReference>
<reference evidence="6 7" key="1">
    <citation type="submission" date="2015-01" db="EMBL/GenBank/DDBJ databases">
        <title>The Genome Sequence of Capronia semiimmersa CBS27337.</title>
        <authorList>
            <consortium name="The Broad Institute Genomics Platform"/>
            <person name="Cuomo C."/>
            <person name="de Hoog S."/>
            <person name="Gorbushina A."/>
            <person name="Stielow B."/>
            <person name="Teixiera M."/>
            <person name="Abouelleil A."/>
            <person name="Chapman S.B."/>
            <person name="Priest M."/>
            <person name="Young S.K."/>
            <person name="Wortman J."/>
            <person name="Nusbaum C."/>
            <person name="Birren B."/>
        </authorList>
    </citation>
    <scope>NUCLEOTIDE SEQUENCE [LARGE SCALE GENOMIC DNA]</scope>
    <source>
        <strain evidence="6 7">CBS 27337</strain>
    </source>
</reference>
<evidence type="ECO:0000256" key="2">
    <source>
        <dbReference type="ARBA" id="ARBA00022833"/>
    </source>
</evidence>
<dbReference type="SUPFAM" id="SSF50729">
    <property type="entry name" value="PH domain-like"/>
    <property type="match status" value="2"/>
</dbReference>
<evidence type="ECO:0000313" key="6">
    <source>
        <dbReference type="EMBL" id="KIW64238.1"/>
    </source>
</evidence>
<keyword evidence="3" id="KW-0343">GTPase activation</keyword>
<evidence type="ECO:0000256" key="1">
    <source>
        <dbReference type="ARBA" id="ARBA00022723"/>
    </source>
</evidence>
<protein>
    <recommendedName>
        <fullName evidence="3">ADP-ribosylation factor GTPase-activating protein</fullName>
    </recommendedName>
</protein>
<dbReference type="InterPro" id="IPR045258">
    <property type="entry name" value="ACAP1/2/3-like"/>
</dbReference>
<dbReference type="Proteomes" id="UP000054266">
    <property type="component" value="Unassembled WGS sequence"/>
</dbReference>
<feature type="domain" description="PH" evidence="5">
    <location>
        <begin position="306"/>
        <end position="406"/>
    </location>
</feature>
<feature type="domain" description="PH" evidence="5">
    <location>
        <begin position="60"/>
        <end position="159"/>
    </location>
</feature>
<keyword evidence="3" id="KW-0677">Repeat</keyword>
<dbReference type="PANTHER" id="PTHR23180:SF410">
    <property type="entry name" value="BAR DOMAIN PROTEIN (AFU_ORTHOLOGUE AFUA_2G11475)"/>
    <property type="match status" value="1"/>
</dbReference>
<accession>A0A0D2F890</accession>
<gene>
    <name evidence="6" type="ORF">PV04_09185</name>
</gene>
<feature type="region of interest" description="Disordered" evidence="4">
    <location>
        <begin position="1"/>
        <end position="39"/>
    </location>
</feature>
<keyword evidence="1 3" id="KW-0479">Metal-binding</keyword>
<keyword evidence="3" id="KW-0963">Cytoplasm</keyword>
<keyword evidence="3" id="KW-0040">ANK repeat</keyword>
<comment type="subcellular location">
    <subcellularLocation>
        <location evidence="3">Cytoplasm</location>
    </subcellularLocation>
</comment>
<dbReference type="STRING" id="5601.A0A0D2F890"/>
<proteinExistence type="predicted"/>
<dbReference type="HOGENOM" id="CLU_037393_1_0_1"/>
<comment type="function">
    <text evidence="3">GTPase-activating protein for the ADP ribosylation factor family.</text>
</comment>
<dbReference type="Gene3D" id="2.30.29.30">
    <property type="entry name" value="Pleckstrin-homology domain (PH domain)/Phosphotyrosine-binding domain (PTB)"/>
    <property type="match status" value="2"/>
</dbReference>
<dbReference type="InterPro" id="IPR011993">
    <property type="entry name" value="PH-like_dom_sf"/>
</dbReference>
<evidence type="ECO:0000256" key="3">
    <source>
        <dbReference type="RuleBase" id="RU369028"/>
    </source>
</evidence>
<keyword evidence="2 3" id="KW-0862">Zinc</keyword>
<sequence length="452" mass="49908">MAATSPLRPSTPARPILNAPQLSPSRMPPPFASQSSYKSGHRGLDMFSPVDQNGSFCFDRVIKSGKVHRRVKNKGAWKPSWKQAYLVLRPNLLSVYQNPDETDLKASITLSEVTAVARVRKAHTDHVFGVFSPSKNYHFQGISEADTEDWIMHIRLESRTDEDDGLNLKAPQFSSNHQDLSITYESTDISADEMHRAPGSPEGHSTMTQNRARTGSLLASRQRAHSTLQEYSGNEQYTTSHSDFSDTLSGSLPKHSSTSLSKQPVLTPIASSGHLTEKLDATATTTLSQPRPASYSDLAATTDPERVVRQGHLQILKSHKTGVKGWKSIWVVLRPRSLSFYKNGAEYAAVKILPMHTIVNAAEIDPISRSKSFCFQIITDDKTYRFCAPDEEELDRWLGAIKSVLARRNEAEKAAAAKAKEKELEKEKGKGRASGIIEATASLTLRATPQAV</sequence>
<dbReference type="SMART" id="SM00233">
    <property type="entry name" value="PH"/>
    <property type="match status" value="2"/>
</dbReference>
<dbReference type="PROSITE" id="PS50003">
    <property type="entry name" value="PH_DOMAIN"/>
    <property type="match status" value="2"/>
</dbReference>
<dbReference type="InterPro" id="IPR001849">
    <property type="entry name" value="PH_domain"/>
</dbReference>
<evidence type="ECO:0000256" key="4">
    <source>
        <dbReference type="SAM" id="MobiDB-lite"/>
    </source>
</evidence>